<name>A0A368Q414_SETIT</name>
<proteinExistence type="predicted"/>
<evidence type="ECO:0000256" key="1">
    <source>
        <dbReference type="SAM" id="MobiDB-lite"/>
    </source>
</evidence>
<feature type="region of interest" description="Disordered" evidence="1">
    <location>
        <begin position="1"/>
        <end position="48"/>
    </location>
</feature>
<dbReference type="EMBL" id="CM003529">
    <property type="protein sequence ID" value="RCV12745.1"/>
    <property type="molecule type" value="Genomic_DNA"/>
</dbReference>
<feature type="compositionally biased region" description="Low complexity" evidence="1">
    <location>
        <begin position="39"/>
        <end position="48"/>
    </location>
</feature>
<dbReference type="AlphaFoldDB" id="A0A368Q414"/>
<reference evidence="2" key="2">
    <citation type="submission" date="2015-07" db="EMBL/GenBank/DDBJ databases">
        <authorList>
            <person name="Noorani M."/>
        </authorList>
    </citation>
    <scope>NUCLEOTIDE SEQUENCE</scope>
    <source>
        <strain evidence="2">Yugu1</strain>
    </source>
</reference>
<organism evidence="2">
    <name type="scientific">Setaria italica</name>
    <name type="common">Foxtail millet</name>
    <name type="synonym">Panicum italicum</name>
    <dbReference type="NCBI Taxonomy" id="4555"/>
    <lineage>
        <taxon>Eukaryota</taxon>
        <taxon>Viridiplantae</taxon>
        <taxon>Streptophyta</taxon>
        <taxon>Embryophyta</taxon>
        <taxon>Tracheophyta</taxon>
        <taxon>Spermatophyta</taxon>
        <taxon>Magnoliopsida</taxon>
        <taxon>Liliopsida</taxon>
        <taxon>Poales</taxon>
        <taxon>Poaceae</taxon>
        <taxon>PACMAD clade</taxon>
        <taxon>Panicoideae</taxon>
        <taxon>Panicodae</taxon>
        <taxon>Paniceae</taxon>
        <taxon>Cenchrinae</taxon>
        <taxon>Setaria</taxon>
    </lineage>
</organism>
<protein>
    <submittedName>
        <fullName evidence="2">Uncharacterized protein</fullName>
    </submittedName>
</protein>
<feature type="compositionally biased region" description="Low complexity" evidence="1">
    <location>
        <begin position="21"/>
        <end position="31"/>
    </location>
</feature>
<reference evidence="2" key="1">
    <citation type="journal article" date="2012" name="Nat. Biotechnol.">
        <title>Reference genome sequence of the model plant Setaria.</title>
        <authorList>
            <person name="Bennetzen J.L."/>
            <person name="Schmutz J."/>
            <person name="Wang H."/>
            <person name="Percifield R."/>
            <person name="Hawkins J."/>
            <person name="Pontaroli A.C."/>
            <person name="Estep M."/>
            <person name="Feng L."/>
            <person name="Vaughn J.N."/>
            <person name="Grimwood J."/>
            <person name="Jenkins J."/>
            <person name="Barry K."/>
            <person name="Lindquist E."/>
            <person name="Hellsten U."/>
            <person name="Deshpande S."/>
            <person name="Wang X."/>
            <person name="Wu X."/>
            <person name="Mitros T."/>
            <person name="Triplett J."/>
            <person name="Yang X."/>
            <person name="Ye C.Y."/>
            <person name="Mauro-Herrera M."/>
            <person name="Wang L."/>
            <person name="Li P."/>
            <person name="Sharma M."/>
            <person name="Sharma R."/>
            <person name="Ronald P.C."/>
            <person name="Panaud O."/>
            <person name="Kellogg E.A."/>
            <person name="Brutnell T.P."/>
            <person name="Doust A.N."/>
            <person name="Tuskan G.A."/>
            <person name="Rokhsar D."/>
            <person name="Devos K.M."/>
        </authorList>
    </citation>
    <scope>NUCLEOTIDE SEQUENCE [LARGE SCALE GENOMIC DNA]</scope>
    <source>
        <strain evidence="2">Yugu1</strain>
    </source>
</reference>
<gene>
    <name evidence="2" type="ORF">SETIT_2G293800v2</name>
</gene>
<accession>A0A368Q414</accession>
<feature type="region of interest" description="Disordered" evidence="1">
    <location>
        <begin position="109"/>
        <end position="133"/>
    </location>
</feature>
<evidence type="ECO:0000313" key="2">
    <source>
        <dbReference type="EMBL" id="RCV12745.1"/>
    </source>
</evidence>
<sequence length="342" mass="36439">MGTASPAARVVSRGGTGGKNPTHAAAAASSARPHRRRPSTPATRTAAAGRSLAPICFPVARRRLLQPISRHGRPDPASSGVDLVEPPICGAALTGGGAWPARIATPRPRRWGLGSMAGAPRGGDSSSGAAQPPASRLPAVAVVGGCCGQRCRRPCLASRQPLSTLRLRACTLRQHGRRRVRGPMPTLQPWARTFGRHGWRRVRGLRQLMTGSGGGSRPATAAVSRSCAPLRLVGVVNGLWLLLRMFFARACGGDARSMCHGIGWQQGRPRMSPVSGSKGLLLWHDEDRRGLWLGLRGIGVMSKALRLFRAYDGDAFGCGLLPWKRPIWPSPLAYYVLPRGKL</sequence>